<sequence>MTAVATRVAAPRRLARRPRAALRTAHVLLAVGWTGLSLVMLVLPAAVLVQGLGAVFAVEAMALVGGGIIPFFAVGTVLTGVALGLGTPWGLFRHRWVIVKSVLALVVIVSSVVLNTRWIDAVAATTASPEEPVLWSLVLSSALHQVMLLTATVLSVEKPRLTGNQKVA</sequence>
<evidence type="ECO:0000313" key="2">
    <source>
        <dbReference type="EMBL" id="MEQ3552068.1"/>
    </source>
</evidence>
<evidence type="ECO:0000256" key="1">
    <source>
        <dbReference type="SAM" id="Phobius"/>
    </source>
</evidence>
<keyword evidence="3" id="KW-1185">Reference proteome</keyword>
<evidence type="ECO:0008006" key="4">
    <source>
        <dbReference type="Google" id="ProtNLM"/>
    </source>
</evidence>
<feature type="transmembrane region" description="Helical" evidence="1">
    <location>
        <begin position="60"/>
        <end position="85"/>
    </location>
</feature>
<evidence type="ECO:0000313" key="3">
    <source>
        <dbReference type="Proteomes" id="UP001494902"/>
    </source>
</evidence>
<keyword evidence="1" id="KW-0812">Transmembrane</keyword>
<organism evidence="2 3">
    <name type="scientific">Pseudonocardia nematodicida</name>
    <dbReference type="NCBI Taxonomy" id="1206997"/>
    <lineage>
        <taxon>Bacteria</taxon>
        <taxon>Bacillati</taxon>
        <taxon>Actinomycetota</taxon>
        <taxon>Actinomycetes</taxon>
        <taxon>Pseudonocardiales</taxon>
        <taxon>Pseudonocardiaceae</taxon>
        <taxon>Pseudonocardia</taxon>
    </lineage>
</organism>
<proteinExistence type="predicted"/>
<protein>
    <recommendedName>
        <fullName evidence="4">DUF2269 domain-containing protein</fullName>
    </recommendedName>
</protein>
<dbReference type="RefSeq" id="WP_349299136.1">
    <property type="nucleotide sequence ID" value="NZ_JBEDNQ010000006.1"/>
</dbReference>
<reference evidence="2 3" key="1">
    <citation type="submission" date="2024-03" db="EMBL/GenBank/DDBJ databases">
        <title>Draft genome sequence of Pseudonocardia nematodicida JCM 31783.</title>
        <authorList>
            <person name="Butdee W."/>
            <person name="Duangmal K."/>
        </authorList>
    </citation>
    <scope>NUCLEOTIDE SEQUENCE [LARGE SCALE GENOMIC DNA]</scope>
    <source>
        <strain evidence="2 3">JCM 31783</strain>
    </source>
</reference>
<accession>A0ABV1KC73</accession>
<feature type="transmembrane region" description="Helical" evidence="1">
    <location>
        <begin position="134"/>
        <end position="156"/>
    </location>
</feature>
<dbReference type="EMBL" id="JBEDNQ010000006">
    <property type="protein sequence ID" value="MEQ3552068.1"/>
    <property type="molecule type" value="Genomic_DNA"/>
</dbReference>
<comment type="caution">
    <text evidence="2">The sequence shown here is derived from an EMBL/GenBank/DDBJ whole genome shotgun (WGS) entry which is preliminary data.</text>
</comment>
<name>A0ABV1KC73_9PSEU</name>
<feature type="transmembrane region" description="Helical" evidence="1">
    <location>
        <begin position="21"/>
        <end position="48"/>
    </location>
</feature>
<keyword evidence="1" id="KW-0472">Membrane</keyword>
<feature type="transmembrane region" description="Helical" evidence="1">
    <location>
        <begin position="97"/>
        <end position="114"/>
    </location>
</feature>
<dbReference type="Proteomes" id="UP001494902">
    <property type="component" value="Unassembled WGS sequence"/>
</dbReference>
<gene>
    <name evidence="2" type="ORF">WIS52_16460</name>
</gene>
<keyword evidence="1" id="KW-1133">Transmembrane helix</keyword>